<dbReference type="SUPFAM" id="SSF50729">
    <property type="entry name" value="PH domain-like"/>
    <property type="match status" value="1"/>
</dbReference>
<evidence type="ECO:0000313" key="4">
    <source>
        <dbReference type="Proteomes" id="UP000271974"/>
    </source>
</evidence>
<dbReference type="InterPro" id="IPR011993">
    <property type="entry name" value="PH-like_dom_sf"/>
</dbReference>
<dbReference type="SMART" id="SM00233">
    <property type="entry name" value="PH"/>
    <property type="match status" value="1"/>
</dbReference>
<dbReference type="InterPro" id="IPR001849">
    <property type="entry name" value="PH_domain"/>
</dbReference>
<reference evidence="3 4" key="1">
    <citation type="submission" date="2019-01" db="EMBL/GenBank/DDBJ databases">
        <title>A draft genome assembly of the solar-powered sea slug Elysia chlorotica.</title>
        <authorList>
            <person name="Cai H."/>
            <person name="Li Q."/>
            <person name="Fang X."/>
            <person name="Li J."/>
            <person name="Curtis N.E."/>
            <person name="Altenburger A."/>
            <person name="Shibata T."/>
            <person name="Feng M."/>
            <person name="Maeda T."/>
            <person name="Schwartz J.A."/>
            <person name="Shigenobu S."/>
            <person name="Lundholm N."/>
            <person name="Nishiyama T."/>
            <person name="Yang H."/>
            <person name="Hasebe M."/>
            <person name="Li S."/>
            <person name="Pierce S.K."/>
            <person name="Wang J."/>
        </authorList>
    </citation>
    <scope>NUCLEOTIDE SEQUENCE [LARGE SCALE GENOMIC DNA]</scope>
    <source>
        <strain evidence="3">EC2010</strain>
        <tissue evidence="3">Whole organism of an adult</tissue>
    </source>
</reference>
<protein>
    <recommendedName>
        <fullName evidence="2">PH domain-containing protein</fullName>
    </recommendedName>
</protein>
<feature type="region of interest" description="Disordered" evidence="1">
    <location>
        <begin position="1"/>
        <end position="23"/>
    </location>
</feature>
<accession>A0A433SX84</accession>
<dbReference type="STRING" id="188477.A0A433SX84"/>
<gene>
    <name evidence="3" type="ORF">EGW08_018305</name>
</gene>
<dbReference type="Gene3D" id="2.30.29.30">
    <property type="entry name" value="Pleckstrin-homology domain (PH domain)/Phosphotyrosine-binding domain (PTB)"/>
    <property type="match status" value="1"/>
</dbReference>
<evidence type="ECO:0000313" key="3">
    <source>
        <dbReference type="EMBL" id="RUS73933.1"/>
    </source>
</evidence>
<feature type="domain" description="PH" evidence="2">
    <location>
        <begin position="25"/>
        <end position="126"/>
    </location>
</feature>
<organism evidence="3 4">
    <name type="scientific">Elysia chlorotica</name>
    <name type="common">Eastern emerald elysia</name>
    <name type="synonym">Sea slug</name>
    <dbReference type="NCBI Taxonomy" id="188477"/>
    <lineage>
        <taxon>Eukaryota</taxon>
        <taxon>Metazoa</taxon>
        <taxon>Spiralia</taxon>
        <taxon>Lophotrochozoa</taxon>
        <taxon>Mollusca</taxon>
        <taxon>Gastropoda</taxon>
        <taxon>Heterobranchia</taxon>
        <taxon>Euthyneura</taxon>
        <taxon>Panpulmonata</taxon>
        <taxon>Sacoglossa</taxon>
        <taxon>Placobranchoidea</taxon>
        <taxon>Plakobranchidae</taxon>
        <taxon>Elysia</taxon>
    </lineage>
</organism>
<dbReference type="EMBL" id="RQTK01000884">
    <property type="protein sequence ID" value="RUS73933.1"/>
    <property type="molecule type" value="Genomic_DNA"/>
</dbReference>
<name>A0A433SX84_ELYCH</name>
<evidence type="ECO:0000259" key="2">
    <source>
        <dbReference type="PROSITE" id="PS50003"/>
    </source>
</evidence>
<dbReference type="OrthoDB" id="5970758at2759"/>
<dbReference type="PROSITE" id="PS50003">
    <property type="entry name" value="PH_DOMAIN"/>
    <property type="match status" value="1"/>
</dbReference>
<evidence type="ECO:0000256" key="1">
    <source>
        <dbReference type="SAM" id="MobiDB-lite"/>
    </source>
</evidence>
<proteinExistence type="predicted"/>
<comment type="caution">
    <text evidence="3">The sequence shown here is derived from an EMBL/GenBank/DDBJ whole genome shotgun (WGS) entry which is preliminary data.</text>
</comment>
<sequence length="195" mass="21520">MDQQMSAGDLDLDGLDGRDDVTGQAEDLEGSLEMLGINGKWTRVHCSLKEPAVLTHCAECEESDDDQSTPHTTDITGYQVTELVDQIQAKRFVLRLDHQTGPPILLSLDSRDDLALWKHSITGRLDMAKHAHCDATPTTSFDQGRTGDEAPPSGEPRPLANTSSAQSIKQKLLAEMLRQRVELERMQAARAEMKV</sequence>
<keyword evidence="4" id="KW-1185">Reference proteome</keyword>
<dbReference type="Proteomes" id="UP000271974">
    <property type="component" value="Unassembled WGS sequence"/>
</dbReference>
<feature type="region of interest" description="Disordered" evidence="1">
    <location>
        <begin position="134"/>
        <end position="166"/>
    </location>
</feature>
<dbReference type="AlphaFoldDB" id="A0A433SX84"/>